<dbReference type="AlphaFoldDB" id="A0A0D1BY11"/>
<comment type="caution">
    <text evidence="1">The sequence shown here is derived from an EMBL/GenBank/DDBJ whole genome shotgun (WGS) entry which is preliminary data.</text>
</comment>
<evidence type="ECO:0000313" key="2">
    <source>
        <dbReference type="Proteomes" id="UP000032250"/>
    </source>
</evidence>
<proteinExistence type="predicted"/>
<reference evidence="1 2" key="1">
    <citation type="submission" date="2014-06" db="EMBL/GenBank/DDBJ databases">
        <title>Genome characterization of distinct group I Clostridium botulinum lineages.</title>
        <authorList>
            <person name="Giordani F."/>
            <person name="Anselmo A."/>
            <person name="Fillo S."/>
            <person name="Palozzi A.M."/>
            <person name="Fortunato A."/>
            <person name="Gentile B."/>
            <person name="Ciammaruconi A."/>
            <person name="Anniballi F."/>
            <person name="De Medici D."/>
            <person name="Lista F."/>
        </authorList>
    </citation>
    <scope>NUCLEOTIDE SEQUENCE [LARGE SCALE GENOMIC DNA]</scope>
    <source>
        <strain evidence="1 2">B2 450</strain>
    </source>
</reference>
<protein>
    <recommendedName>
        <fullName evidence="3">HK97 gp10 family phage protein</fullName>
    </recommendedName>
</protein>
<name>A0A0D1BY11_CLOBO</name>
<dbReference type="OrthoDB" id="1753160at2"/>
<evidence type="ECO:0000313" key="1">
    <source>
        <dbReference type="EMBL" id="KIS24822.1"/>
    </source>
</evidence>
<gene>
    <name evidence="1" type="ORF">N495_15000</name>
</gene>
<dbReference type="Proteomes" id="UP000032250">
    <property type="component" value="Unassembled WGS sequence"/>
</dbReference>
<accession>A0A0D1BY11</accession>
<dbReference type="HOGENOM" id="CLU_2116684_0_0_9"/>
<dbReference type="RefSeq" id="WP_043032282.1">
    <property type="nucleotide sequence ID" value="NZ_JXSU01000007.1"/>
</dbReference>
<organism evidence="1 2">
    <name type="scientific">Clostridium botulinum B2 450</name>
    <dbReference type="NCBI Taxonomy" id="1379739"/>
    <lineage>
        <taxon>Bacteria</taxon>
        <taxon>Bacillati</taxon>
        <taxon>Bacillota</taxon>
        <taxon>Clostridia</taxon>
        <taxon>Eubacteriales</taxon>
        <taxon>Clostridiaceae</taxon>
        <taxon>Clostridium</taxon>
    </lineage>
</organism>
<dbReference type="PATRIC" id="fig|1379739.3.peg.3395"/>
<sequence length="115" mass="13085">MREFEVNIDSIIDGLSEFEIQSKTAISRYADIAAKKLEEDAKKNAPWKDESGKDIETIKGGKEWKCDKCNIYIAGNKDYYQSLELCNDKKYAILKPTIDKLSPQILKGMSNLFGK</sequence>
<dbReference type="EMBL" id="JXSU01000007">
    <property type="protein sequence ID" value="KIS24822.1"/>
    <property type="molecule type" value="Genomic_DNA"/>
</dbReference>
<evidence type="ECO:0008006" key="3">
    <source>
        <dbReference type="Google" id="ProtNLM"/>
    </source>
</evidence>